<evidence type="ECO:0000259" key="2">
    <source>
        <dbReference type="PROSITE" id="PS50191"/>
    </source>
</evidence>
<dbReference type="SMART" id="SM00516">
    <property type="entry name" value="SEC14"/>
    <property type="match status" value="1"/>
</dbReference>
<dbReference type="PROSITE" id="PS50191">
    <property type="entry name" value="CRAL_TRIO"/>
    <property type="match status" value="1"/>
</dbReference>
<feature type="chain" id="PRO_5035286829" description="CRAL-TRIO domain-containing protein" evidence="1">
    <location>
        <begin position="21"/>
        <end position="221"/>
    </location>
</feature>
<evidence type="ECO:0000313" key="3">
    <source>
        <dbReference type="EMBL" id="CAG7825794.1"/>
    </source>
</evidence>
<dbReference type="AlphaFoldDB" id="A0A8J2PK18"/>
<dbReference type="CDD" id="cd00170">
    <property type="entry name" value="SEC14"/>
    <property type="match status" value="1"/>
</dbReference>
<keyword evidence="1" id="KW-0732">Signal</keyword>
<organism evidence="3 4">
    <name type="scientific">Allacma fusca</name>
    <dbReference type="NCBI Taxonomy" id="39272"/>
    <lineage>
        <taxon>Eukaryota</taxon>
        <taxon>Metazoa</taxon>
        <taxon>Ecdysozoa</taxon>
        <taxon>Arthropoda</taxon>
        <taxon>Hexapoda</taxon>
        <taxon>Collembola</taxon>
        <taxon>Symphypleona</taxon>
        <taxon>Sminthuridae</taxon>
        <taxon>Allacma</taxon>
    </lineage>
</organism>
<dbReference type="EMBL" id="CAJVCH010537560">
    <property type="protein sequence ID" value="CAG7825794.1"/>
    <property type="molecule type" value="Genomic_DNA"/>
</dbReference>
<keyword evidence="4" id="KW-1185">Reference proteome</keyword>
<comment type="caution">
    <text evidence="3">The sequence shown here is derived from an EMBL/GenBank/DDBJ whole genome shotgun (WGS) entry which is preliminary data.</text>
</comment>
<accession>A0A8J2PK18</accession>
<protein>
    <recommendedName>
        <fullName evidence="2">CRAL-TRIO domain-containing protein</fullName>
    </recommendedName>
</protein>
<dbReference type="InterPro" id="IPR051064">
    <property type="entry name" value="SEC14/CRAL-TRIO_domain"/>
</dbReference>
<dbReference type="PANTHER" id="PTHR23324:SF83">
    <property type="entry name" value="SEC14-LIKE PROTEIN 2"/>
    <property type="match status" value="1"/>
</dbReference>
<evidence type="ECO:0000313" key="4">
    <source>
        <dbReference type="Proteomes" id="UP000708208"/>
    </source>
</evidence>
<dbReference type="PANTHER" id="PTHR23324">
    <property type="entry name" value="SEC14 RELATED PROTEIN"/>
    <property type="match status" value="1"/>
</dbReference>
<proteinExistence type="predicted"/>
<dbReference type="GO" id="GO:0005737">
    <property type="term" value="C:cytoplasm"/>
    <property type="evidence" value="ECO:0007669"/>
    <property type="project" value="TreeGrafter"/>
</dbReference>
<dbReference type="OrthoDB" id="1434354at2759"/>
<evidence type="ECO:0000256" key="1">
    <source>
        <dbReference type="SAM" id="SignalP"/>
    </source>
</evidence>
<feature type="signal peptide" evidence="1">
    <location>
        <begin position="1"/>
        <end position="20"/>
    </location>
</feature>
<gene>
    <name evidence="3" type="ORF">AFUS01_LOCUS35883</name>
</gene>
<feature type="domain" description="CRAL-TRIO" evidence="2">
    <location>
        <begin position="35"/>
        <end position="216"/>
    </location>
</feature>
<sequence length="221" mass="25292">MKTWITLVVLIIAFVNASLGSILTDEERTIMDFKVPEEVKKDFPYYLSGYDKSGAPIWIWPLGRWEIRKWVGKGGEDLKNVETYANQMFLRFRLSTSPGNLTEVNNVERAGFICIADLDGFPVRKITHAPTLKFTLSLIQEWAASIKAVDVKTVFIINANSIFMTLWDLSKSLLGDMNKIIQTHGNNRANWKVQLRQHIPQDQLPEIYGGDKMHKFVQVYG</sequence>
<reference evidence="3" key="1">
    <citation type="submission" date="2021-06" db="EMBL/GenBank/DDBJ databases">
        <authorList>
            <person name="Hodson N. C."/>
            <person name="Mongue J. A."/>
            <person name="Jaron S. K."/>
        </authorList>
    </citation>
    <scope>NUCLEOTIDE SEQUENCE</scope>
</reference>
<name>A0A8J2PK18_9HEXA</name>
<dbReference type="Proteomes" id="UP000708208">
    <property type="component" value="Unassembled WGS sequence"/>
</dbReference>
<dbReference type="InterPro" id="IPR001251">
    <property type="entry name" value="CRAL-TRIO_dom"/>
</dbReference>
<dbReference type="Pfam" id="PF00650">
    <property type="entry name" value="CRAL_TRIO"/>
    <property type="match status" value="1"/>
</dbReference>